<dbReference type="Pfam" id="PF00130">
    <property type="entry name" value="C1_1"/>
    <property type="match status" value="1"/>
</dbReference>
<comment type="similarity">
    <text evidence="5 23">Belongs to the eukaryotic diacylglycerol kinase family.</text>
</comment>
<name>A0AAE0R8W3_9TELE</name>
<evidence type="ECO:0000256" key="3">
    <source>
        <dbReference type="ARBA" id="ARBA00004496"/>
    </source>
</evidence>
<dbReference type="InterPro" id="IPR001206">
    <property type="entry name" value="Diacylglycerol_kinase_cat_dom"/>
</dbReference>
<dbReference type="GO" id="GO:0007200">
    <property type="term" value="P:phospholipase C-activating G protein-coupled receptor signaling pathway"/>
    <property type="evidence" value="ECO:0007669"/>
    <property type="project" value="InterPro"/>
</dbReference>
<evidence type="ECO:0000256" key="8">
    <source>
        <dbReference type="ARBA" id="ARBA00022553"/>
    </source>
</evidence>
<evidence type="ECO:0000256" key="19">
    <source>
        <dbReference type="ARBA" id="ARBA00023242"/>
    </source>
</evidence>
<dbReference type="CDD" id="cd20848">
    <property type="entry name" value="C1_DGKeta_rpt1"/>
    <property type="match status" value="1"/>
</dbReference>
<evidence type="ECO:0000256" key="11">
    <source>
        <dbReference type="ARBA" id="ARBA00022737"/>
    </source>
</evidence>
<evidence type="ECO:0000259" key="29">
    <source>
        <dbReference type="PROSITE" id="PS50146"/>
    </source>
</evidence>
<evidence type="ECO:0000256" key="2">
    <source>
        <dbReference type="ARBA" id="ARBA00004236"/>
    </source>
</evidence>
<feature type="coiled-coil region" evidence="24">
    <location>
        <begin position="666"/>
        <end position="700"/>
    </location>
</feature>
<dbReference type="Pfam" id="PF22944">
    <property type="entry name" value="DGKD_4H"/>
    <property type="match status" value="1"/>
</dbReference>
<evidence type="ECO:0000256" key="5">
    <source>
        <dbReference type="ARBA" id="ARBA00009280"/>
    </source>
</evidence>
<evidence type="ECO:0000313" key="30">
    <source>
        <dbReference type="EMBL" id="KAK3546555.1"/>
    </source>
</evidence>
<keyword evidence="11" id="KW-0677">Repeat</keyword>
<dbReference type="Gene3D" id="3.30.60.20">
    <property type="match status" value="2"/>
</dbReference>
<evidence type="ECO:0000313" key="31">
    <source>
        <dbReference type="Proteomes" id="UP001274896"/>
    </source>
</evidence>
<accession>A0AAE0R8W3</accession>
<dbReference type="CDD" id="cd09076">
    <property type="entry name" value="L1-EN"/>
    <property type="match status" value="1"/>
</dbReference>
<dbReference type="InterPro" id="IPR037607">
    <property type="entry name" value="DGK"/>
</dbReference>
<dbReference type="Gene3D" id="3.40.50.10330">
    <property type="entry name" value="Probable inorganic polyphosphate/atp-NAD kinase, domain 1"/>
    <property type="match status" value="1"/>
</dbReference>
<dbReference type="PROSITE" id="PS50105">
    <property type="entry name" value="SAM_DOMAIN"/>
    <property type="match status" value="1"/>
</dbReference>
<dbReference type="GO" id="GO:0005737">
    <property type="term" value="C:cytoplasm"/>
    <property type="evidence" value="ECO:0007669"/>
    <property type="project" value="UniProtKB-SubCell"/>
</dbReference>
<feature type="compositionally biased region" description="Acidic residues" evidence="25">
    <location>
        <begin position="21"/>
        <end position="32"/>
    </location>
</feature>
<dbReference type="SMART" id="SM00233">
    <property type="entry name" value="PH"/>
    <property type="match status" value="1"/>
</dbReference>
<dbReference type="InterPro" id="IPR000637">
    <property type="entry name" value="HMGI/Y_DNA-bd_CS"/>
</dbReference>
<keyword evidence="16 23" id="KW-0067">ATP-binding</keyword>
<evidence type="ECO:0000256" key="12">
    <source>
        <dbReference type="ARBA" id="ARBA00022741"/>
    </source>
</evidence>
<keyword evidence="17" id="KW-0443">Lipid metabolism</keyword>
<evidence type="ECO:0000256" key="13">
    <source>
        <dbReference type="ARBA" id="ARBA00022771"/>
    </source>
</evidence>
<dbReference type="PROSITE" id="PS50003">
    <property type="entry name" value="PH_DOMAIN"/>
    <property type="match status" value="1"/>
</dbReference>
<dbReference type="InterPro" id="IPR005135">
    <property type="entry name" value="Endo/exonuclease/phosphatase"/>
</dbReference>
<comment type="catalytic activity">
    <reaction evidence="21">
        <text>a 1,2-diacyl-sn-glycerol + ATP = a 1,2-diacyl-sn-glycero-3-phosphate + ADP + H(+)</text>
        <dbReference type="Rhea" id="RHEA:10272"/>
        <dbReference type="ChEBI" id="CHEBI:15378"/>
        <dbReference type="ChEBI" id="CHEBI:17815"/>
        <dbReference type="ChEBI" id="CHEBI:30616"/>
        <dbReference type="ChEBI" id="CHEBI:58608"/>
        <dbReference type="ChEBI" id="CHEBI:456216"/>
        <dbReference type="EC" id="2.7.1.107"/>
    </reaction>
    <physiologicalReaction direction="left-to-right" evidence="21">
        <dbReference type="Rhea" id="RHEA:10273"/>
    </physiologicalReaction>
</comment>
<keyword evidence="31" id="KW-1185">Reference proteome</keyword>
<dbReference type="GO" id="GO:0006355">
    <property type="term" value="P:regulation of DNA-templated transcription"/>
    <property type="evidence" value="ECO:0007669"/>
    <property type="project" value="InterPro"/>
</dbReference>
<feature type="region of interest" description="Disordered" evidence="25">
    <location>
        <begin position="1"/>
        <end position="43"/>
    </location>
</feature>
<evidence type="ECO:0000256" key="7">
    <source>
        <dbReference type="ARBA" id="ARBA00022490"/>
    </source>
</evidence>
<feature type="domain" description="PH" evidence="26">
    <location>
        <begin position="82"/>
        <end position="175"/>
    </location>
</feature>
<evidence type="ECO:0000256" key="18">
    <source>
        <dbReference type="ARBA" id="ARBA00023136"/>
    </source>
</evidence>
<comment type="pathway">
    <text evidence="22">Glycerolipid metabolism.</text>
</comment>
<evidence type="ECO:0000256" key="17">
    <source>
        <dbReference type="ARBA" id="ARBA00023098"/>
    </source>
</evidence>
<dbReference type="SUPFAM" id="SSF47769">
    <property type="entry name" value="SAM/Pointed domain"/>
    <property type="match status" value="1"/>
</dbReference>
<dbReference type="GO" id="GO:0005524">
    <property type="term" value="F:ATP binding"/>
    <property type="evidence" value="ECO:0007669"/>
    <property type="project" value="UniProtKB-KW"/>
</dbReference>
<dbReference type="Gene3D" id="2.60.200.40">
    <property type="match status" value="1"/>
</dbReference>
<evidence type="ECO:0000256" key="24">
    <source>
        <dbReference type="SAM" id="Coils"/>
    </source>
</evidence>
<dbReference type="GO" id="GO:0005634">
    <property type="term" value="C:nucleus"/>
    <property type="evidence" value="ECO:0007669"/>
    <property type="project" value="UniProtKB-SubCell"/>
</dbReference>
<feature type="domain" description="SAM" evidence="28">
    <location>
        <begin position="2081"/>
        <end position="2120"/>
    </location>
</feature>
<dbReference type="GO" id="GO:0004143">
    <property type="term" value="F:ATP-dependent diacylglycerol kinase activity"/>
    <property type="evidence" value="ECO:0007669"/>
    <property type="project" value="UniProtKB-EC"/>
</dbReference>
<dbReference type="PANTHER" id="PTHR11255:SF33">
    <property type="entry name" value="DIACYLGLYCEROL KINASE KAPPA"/>
    <property type="match status" value="1"/>
</dbReference>
<dbReference type="InterPro" id="IPR036691">
    <property type="entry name" value="Endo/exonu/phosph_ase_sf"/>
</dbReference>
<dbReference type="FunFam" id="3.30.60.20:FF:000029">
    <property type="entry name" value="Diacylglycerol kinase"/>
    <property type="match status" value="1"/>
</dbReference>
<dbReference type="SMART" id="SM00109">
    <property type="entry name" value="C1"/>
    <property type="match status" value="2"/>
</dbReference>
<feature type="domain" description="Phorbol-ester/DAG-type" evidence="27">
    <location>
        <begin position="192"/>
        <end position="242"/>
    </location>
</feature>
<dbReference type="PROSITE" id="PS00479">
    <property type="entry name" value="ZF_DAG_PE_1"/>
    <property type="match status" value="1"/>
</dbReference>
<comment type="catalytic activity">
    <reaction evidence="20">
        <text>1,2-di-(9Z-octadecenoyl)-sn-glycerol + ATP = 1,2-di-(9Z-octadecenoyl)-sn-glycero-3-phosphate + ADP + H(+)</text>
        <dbReference type="Rhea" id="RHEA:40327"/>
        <dbReference type="ChEBI" id="CHEBI:15378"/>
        <dbReference type="ChEBI" id="CHEBI:30616"/>
        <dbReference type="ChEBI" id="CHEBI:52333"/>
        <dbReference type="ChEBI" id="CHEBI:74546"/>
        <dbReference type="ChEBI" id="CHEBI:456216"/>
    </reaction>
    <physiologicalReaction direction="left-to-right" evidence="20">
        <dbReference type="Rhea" id="RHEA:40328"/>
    </physiologicalReaction>
</comment>
<keyword evidence="8" id="KW-0597">Phosphoprotein</keyword>
<evidence type="ECO:0000256" key="25">
    <source>
        <dbReference type="SAM" id="MobiDB-lite"/>
    </source>
</evidence>
<dbReference type="InterPro" id="IPR016064">
    <property type="entry name" value="NAD/diacylglycerol_kinase_sf"/>
</dbReference>
<dbReference type="FunFam" id="2.30.29.30:FF:000060">
    <property type="entry name" value="Diacylglycerol kinase"/>
    <property type="match status" value="1"/>
</dbReference>
<sequence>MAAKLNPNTLYVRDPERADAGDESSDSDGEPEESSHKLIRKVSTSGQIRAKKWDYFFRRSNTKLKKTVFLHKYDCAVVGGTKSVKEGILLKQTSSFQRWKRRYFKLRGRTLYYAKDSKSLIFDEVDLSDASVAETSTKNINNSFTVITPFRKLMLCAESRKEMEDWISALKSVQKWETYEASQFNMEHFSGMHNWYACSHARPTFCNVCREALPGVTSHGLSCEVCKFKAHKRCAVRSTNNCKWTTLASIGNDIIEDEDGVSMPHQWLEGNLPVSAKCVVCDRTCGSVRRLQDWRCLWCKAIGAGGNWATVGRRSRGGRRVHRQREKRKGKSVGLRIGTLNVGTMTGKGRELADVMERRKVDILCVQETRWKGSKARSIGAGFKLFYYGVDSKRNGVGVVLKEEFVRNVLEVKRVSDRVMSLKLEIEGVMLNVVSGYAPQVGCELEEKERFWSELDEVMESIPAGERVVIGADFNGHVGEGNTGDEEMMDKFGVKERNLEGQMVVDFAKRMDMAVVNTYFQKREEHRVTYKSGGRRTQVDYILCRRGNLKEISDCKVVVGESVARQHRMVVCRMTLMVCKKKRSKIEKKTKWWKLKKEECCEEFRQKLRQALGGQVVLPDDWETTAEVIRETGRKVLGVSSGRRKEDKETWWWNEEVQDSIQRKRLAKKKWDMDRTEENRQEYKELQRRVKREVSKAKQKAYDELYTRLDTREGEKDLYRLARQRDRDGKDVQQVRIIKDRDGRVLTSEESVQRRWKEYFEELMNEENEREKRVEGVNSVEQKVHSSCKEQLGKVCPLGQCKVSIIPPTALNSIDSDGFWKATSPSCSSPLLVLVNSKSGDNQGVKFLRKFKQLLNPAQVFDLMNGGPQLGLRLFQKFVTFRILVCGGDGSVGWVLSELDKLGLHKQCQLGVLPLGTGNDLARVLGWGGLCDDDAQLLQILEKLERATTKMLDRWSIMTYEVPTKTAPVIVKEYDPLESPLQITHYADSVASHLTKILDSDKHSDVISSAKFLCGTVNEFVAEVGKAYEKATENKDEADAMAKKCAMLNEKLDSLVQALSEEADAQLVPAGSQSPEQESESSSPDASSVPRPFRSKEQLMLRANSLKKALRQIIEQAEKGQSALSPTTSIVLEKADSCNSTTAFTDEQCTEKCVMNNYFGIGLDAKISLEFNNKRDEHPKKCSSRTKNMMWYGVLGTKELVQKTYKNLEQRVQLECDGVPMSLPSLQGLAVLNIPSYAGGINFWGGTKEDNKDAIEREYMNFGAPSFDDKKLEVVAVFGSMQMAMSRVINLQHHRITQCRQVKIIIKGDEGVPVQVDGEAWIQPPGIVQIIHKNRAQMLTRDRAFESTLKSWEDKRKYDSCRSTRPRLNSQQSMEYLTEEECAQVQQLGLVADSLINRIREVAKTHKVVEQELAHAVNASAAVLTEAFPSKPSSPECLSRSTAVEIVNSSKVLQQETKMLLEGKLLLEAPQEEELLSTLNSLSAELIKLEDIHWICPSMHCSEEPPSSEFSLVNERIVSLRLWAGDRCLTVVSAYGPNGSVEYPTFLETLREVLEGAPTGDSIVLLGDFNAHVSNDSETWRGVIGRNGPPDLNSSGVLLLDFCASHSLSIMNTMFKHKGAHQYTWYQDTLGRRSMIDLVVVSSDLRPHVLDTQVKRGAELSTDHHLVWRWRVNGLDWGYWKEYFEDLLNPTDTPPLEEPEAEDSEVDSFITQAEVTEVVQQLLGGKAPGVDEIRPEYLKYLVVGLSWLTRLCNIAWRSGTVPLDWATGVVIPLFKKGDRRVCSNYRGITLLSLPGKVYSRVLERRVRPVLEGSWEFAQPVHMCFVDLEKAFDRVPCGILWEVLWEYGVGGEVLPQVEEFKYLGVLFTSEGRMDREIDRRIGAAAAVMRSMYRSVVVKKELRRKTKLSIYQSIYVPTLTYGHELWVMTERVRSRIQAAEMSFLRRVAGRSLRDRVRSSVIREELGVAPLLLHIERGQLRWLGHLFRMPPGRLPGEVFRACPTGKRPRGRPRTRWRDYVSRLAWERLGVPPEELEEVSGEREDSSRTSSKSSSIKLKIIPKVKKEREKLHKQRSNSSLSAERWGAEEVGTWLDSLGLGEYRERFVARDIQGWQLAQLQRQDL</sequence>
<dbReference type="Pfam" id="PF00536">
    <property type="entry name" value="SAM_1"/>
    <property type="match status" value="1"/>
</dbReference>
<dbReference type="PROSITE" id="PS50146">
    <property type="entry name" value="DAGK"/>
    <property type="match status" value="1"/>
</dbReference>
<keyword evidence="24" id="KW-0175">Coiled coil</keyword>
<protein>
    <recommendedName>
        <fullName evidence="23">Diacylglycerol kinase</fullName>
        <shortName evidence="23">DAG kinase</shortName>
        <ecNumber evidence="23">2.7.1.107</ecNumber>
    </recommendedName>
</protein>
<evidence type="ECO:0000259" key="28">
    <source>
        <dbReference type="PROSITE" id="PS50105"/>
    </source>
</evidence>
<dbReference type="EC" id="2.7.1.107" evidence="23"/>
<evidence type="ECO:0000256" key="22">
    <source>
        <dbReference type="ARBA" id="ARBA00060536"/>
    </source>
</evidence>
<dbReference type="InterPro" id="IPR001660">
    <property type="entry name" value="SAM"/>
</dbReference>
<reference evidence="30" key="1">
    <citation type="submission" date="2023-06" db="EMBL/GenBank/DDBJ databases">
        <title>Male Hemibagrus guttatus genome.</title>
        <authorList>
            <person name="Bian C."/>
        </authorList>
    </citation>
    <scope>NUCLEOTIDE SEQUENCE</scope>
    <source>
        <strain evidence="30">Male_cb2023</strain>
        <tissue evidence="30">Muscle</tissue>
    </source>
</reference>
<feature type="domain" description="DAGKc" evidence="29">
    <location>
        <begin position="826"/>
        <end position="961"/>
    </location>
</feature>
<dbReference type="Gene3D" id="2.30.29.30">
    <property type="entry name" value="Pleckstrin-homology domain (PH domain)/Phosphotyrosine-binding domain (PTB)"/>
    <property type="match status" value="1"/>
</dbReference>
<evidence type="ECO:0000256" key="1">
    <source>
        <dbReference type="ARBA" id="ARBA00004123"/>
    </source>
</evidence>
<organism evidence="30 31">
    <name type="scientific">Hemibagrus guttatus</name>
    <dbReference type="NCBI Taxonomy" id="175788"/>
    <lineage>
        <taxon>Eukaryota</taxon>
        <taxon>Metazoa</taxon>
        <taxon>Chordata</taxon>
        <taxon>Craniata</taxon>
        <taxon>Vertebrata</taxon>
        <taxon>Euteleostomi</taxon>
        <taxon>Actinopterygii</taxon>
        <taxon>Neopterygii</taxon>
        <taxon>Teleostei</taxon>
        <taxon>Ostariophysi</taxon>
        <taxon>Siluriformes</taxon>
        <taxon>Bagridae</taxon>
        <taxon>Hemibagrus</taxon>
    </lineage>
</organism>
<dbReference type="Pfam" id="PF03372">
    <property type="entry name" value="Exo_endo_phos"/>
    <property type="match status" value="1"/>
</dbReference>
<evidence type="ECO:0000256" key="20">
    <source>
        <dbReference type="ARBA" id="ARBA00023371"/>
    </source>
</evidence>
<comment type="caution">
    <text evidence="30">The sequence shown here is derived from an EMBL/GenBank/DDBJ whole genome shotgun (WGS) entry which is preliminary data.</text>
</comment>
<gene>
    <name evidence="30" type="ORF">QTP70_027318</name>
</gene>
<dbReference type="EMBL" id="JAUCMX010000005">
    <property type="protein sequence ID" value="KAK3546555.1"/>
    <property type="molecule type" value="Genomic_DNA"/>
</dbReference>
<dbReference type="Pfam" id="PF00169">
    <property type="entry name" value="PH"/>
    <property type="match status" value="1"/>
</dbReference>
<keyword evidence="18" id="KW-0472">Membrane</keyword>
<dbReference type="Pfam" id="PF00781">
    <property type="entry name" value="DAGK_cat"/>
    <property type="match status" value="1"/>
</dbReference>
<evidence type="ECO:0000256" key="10">
    <source>
        <dbReference type="ARBA" id="ARBA00022723"/>
    </source>
</evidence>
<evidence type="ECO:0000259" key="26">
    <source>
        <dbReference type="PROSITE" id="PS50003"/>
    </source>
</evidence>
<keyword evidence="7" id="KW-0963">Cytoplasm</keyword>
<dbReference type="GO" id="GO:0046486">
    <property type="term" value="P:glycerolipid metabolic process"/>
    <property type="evidence" value="ECO:0007669"/>
    <property type="project" value="UniProtKB-ARBA"/>
</dbReference>
<dbReference type="SUPFAM" id="SSF50729">
    <property type="entry name" value="PH domain-like"/>
    <property type="match status" value="1"/>
</dbReference>
<keyword evidence="15" id="KW-0862">Zinc</keyword>
<dbReference type="SMART" id="SM00045">
    <property type="entry name" value="DAGKa"/>
    <property type="match status" value="1"/>
</dbReference>
<dbReference type="GO" id="GO:0008270">
    <property type="term" value="F:zinc ion binding"/>
    <property type="evidence" value="ECO:0007669"/>
    <property type="project" value="UniProtKB-KW"/>
</dbReference>
<dbReference type="InterPro" id="IPR002219">
    <property type="entry name" value="PKC_DAG/PE"/>
</dbReference>
<dbReference type="Pfam" id="PF00609">
    <property type="entry name" value="DAGK_acc"/>
    <property type="match status" value="1"/>
</dbReference>
<dbReference type="CDD" id="cd13274">
    <property type="entry name" value="PH_DGK_type2"/>
    <property type="match status" value="1"/>
</dbReference>
<dbReference type="FunFam" id="3.30.60.20:FF:000002">
    <property type="entry name" value="Diacylglycerol kinase"/>
    <property type="match status" value="1"/>
</dbReference>
<dbReference type="SUPFAM" id="SSF111331">
    <property type="entry name" value="NAD kinase/diacylglycerol kinase-like"/>
    <property type="match status" value="1"/>
</dbReference>
<feature type="region of interest" description="Disordered" evidence="25">
    <location>
        <begin position="1066"/>
        <end position="1093"/>
    </location>
</feature>
<dbReference type="GO" id="GO:0005886">
    <property type="term" value="C:plasma membrane"/>
    <property type="evidence" value="ECO:0007669"/>
    <property type="project" value="UniProtKB-SubCell"/>
</dbReference>
<dbReference type="PANTHER" id="PTHR11255">
    <property type="entry name" value="DIACYLGLYCEROL KINASE"/>
    <property type="match status" value="1"/>
</dbReference>
<evidence type="ECO:0000256" key="4">
    <source>
        <dbReference type="ARBA" id="ARBA00005175"/>
    </source>
</evidence>
<dbReference type="PROSITE" id="PS50081">
    <property type="entry name" value="ZF_DAG_PE_2"/>
    <property type="match status" value="1"/>
</dbReference>
<dbReference type="FunFam" id="3.40.50.10330:FF:000001">
    <property type="entry name" value="Diacylglycerol kinase"/>
    <property type="match status" value="1"/>
</dbReference>
<keyword evidence="12 23" id="KW-0547">Nucleotide-binding</keyword>
<evidence type="ECO:0000256" key="21">
    <source>
        <dbReference type="ARBA" id="ARBA00023411"/>
    </source>
</evidence>
<dbReference type="SUPFAM" id="SSF57889">
    <property type="entry name" value="Cysteine-rich domain"/>
    <property type="match status" value="2"/>
</dbReference>
<dbReference type="SMART" id="SM00046">
    <property type="entry name" value="DAGKc"/>
    <property type="match status" value="1"/>
</dbReference>
<dbReference type="Proteomes" id="UP001274896">
    <property type="component" value="Unassembled WGS sequence"/>
</dbReference>
<dbReference type="PROSITE" id="PS00354">
    <property type="entry name" value="HMGI_Y"/>
    <property type="match status" value="1"/>
</dbReference>
<evidence type="ECO:0000256" key="23">
    <source>
        <dbReference type="RuleBase" id="RU361128"/>
    </source>
</evidence>
<dbReference type="InterPro" id="IPR017438">
    <property type="entry name" value="ATP-NAD_kinase_N"/>
</dbReference>
<evidence type="ECO:0000256" key="14">
    <source>
        <dbReference type="ARBA" id="ARBA00022777"/>
    </source>
</evidence>
<keyword evidence="6" id="KW-1003">Cell membrane</keyword>
<keyword evidence="13" id="KW-0863">Zinc-finger</keyword>
<keyword evidence="19" id="KW-0539">Nucleus</keyword>
<comment type="pathway">
    <text evidence="4">Lipid metabolism; glycerolipid metabolism.</text>
</comment>
<dbReference type="InterPro" id="IPR000756">
    <property type="entry name" value="Diacylglycerol_kin_accessory"/>
</dbReference>
<proteinExistence type="inferred from homology"/>
<evidence type="ECO:0000256" key="16">
    <source>
        <dbReference type="ARBA" id="ARBA00022840"/>
    </source>
</evidence>
<dbReference type="InterPro" id="IPR054474">
    <property type="entry name" value="DGKD_4H"/>
</dbReference>
<dbReference type="InterPro" id="IPR011993">
    <property type="entry name" value="PH-like_dom_sf"/>
</dbReference>
<dbReference type="InterPro" id="IPR001849">
    <property type="entry name" value="PH_domain"/>
</dbReference>
<evidence type="ECO:0000259" key="27">
    <source>
        <dbReference type="PROSITE" id="PS50081"/>
    </source>
</evidence>
<dbReference type="InterPro" id="IPR013761">
    <property type="entry name" value="SAM/pointed_sf"/>
</dbReference>
<dbReference type="Gene3D" id="3.60.10.10">
    <property type="entry name" value="Endonuclease/exonuclease/phosphatase"/>
    <property type="match status" value="2"/>
</dbReference>
<keyword evidence="10" id="KW-0479">Metal-binding</keyword>
<feature type="non-terminal residue" evidence="30">
    <location>
        <position position="1"/>
    </location>
</feature>
<keyword evidence="9 23" id="KW-0808">Transferase</keyword>
<evidence type="ECO:0000256" key="6">
    <source>
        <dbReference type="ARBA" id="ARBA00022475"/>
    </source>
</evidence>
<keyword evidence="14 23" id="KW-0418">Kinase</keyword>
<comment type="subcellular location">
    <subcellularLocation>
        <location evidence="2">Cell membrane</location>
    </subcellularLocation>
    <subcellularLocation>
        <location evidence="3">Cytoplasm</location>
    </subcellularLocation>
    <subcellularLocation>
        <location evidence="1">Nucleus</location>
    </subcellularLocation>
</comment>
<feature type="compositionally biased region" description="Low complexity" evidence="25">
    <location>
        <begin position="1069"/>
        <end position="1088"/>
    </location>
</feature>
<evidence type="ECO:0000256" key="15">
    <source>
        <dbReference type="ARBA" id="ARBA00022833"/>
    </source>
</evidence>
<dbReference type="InterPro" id="IPR046349">
    <property type="entry name" value="C1-like_sf"/>
</dbReference>
<dbReference type="FunFam" id="2.60.200.40:FF:000001">
    <property type="entry name" value="Diacylglycerol kinase"/>
    <property type="match status" value="1"/>
</dbReference>
<evidence type="ECO:0000256" key="9">
    <source>
        <dbReference type="ARBA" id="ARBA00022679"/>
    </source>
</evidence>
<dbReference type="Gene3D" id="1.10.150.50">
    <property type="entry name" value="Transcription Factor, Ets-1"/>
    <property type="match status" value="1"/>
</dbReference>
<dbReference type="SUPFAM" id="SSF56219">
    <property type="entry name" value="DNase I-like"/>
    <property type="match status" value="2"/>
</dbReference>
<dbReference type="Pfam" id="PF14529">
    <property type="entry name" value="Exo_endo_phos_2"/>
    <property type="match status" value="1"/>
</dbReference>